<evidence type="ECO:0000313" key="6">
    <source>
        <dbReference type="EMBL" id="BDZ51075.1"/>
    </source>
</evidence>
<evidence type="ECO:0000259" key="5">
    <source>
        <dbReference type="PROSITE" id="PS50983"/>
    </source>
</evidence>
<evidence type="ECO:0000256" key="3">
    <source>
        <dbReference type="ARBA" id="ARBA00022448"/>
    </source>
</evidence>
<evidence type="ECO:0000256" key="4">
    <source>
        <dbReference type="ARBA" id="ARBA00022729"/>
    </source>
</evidence>
<dbReference type="SUPFAM" id="SSF53807">
    <property type="entry name" value="Helical backbone' metal receptor"/>
    <property type="match status" value="1"/>
</dbReference>
<evidence type="ECO:0000256" key="1">
    <source>
        <dbReference type="ARBA" id="ARBA00004196"/>
    </source>
</evidence>
<dbReference type="PANTHER" id="PTHR30532:SF28">
    <property type="entry name" value="PETROBACTIN-BINDING PROTEIN YCLQ"/>
    <property type="match status" value="1"/>
</dbReference>
<keyword evidence="7" id="KW-1185">Reference proteome</keyword>
<comment type="similarity">
    <text evidence="2">Belongs to the bacterial solute-binding protein 8 family.</text>
</comment>
<dbReference type="PANTHER" id="PTHR30532">
    <property type="entry name" value="IRON III DICITRATE-BINDING PERIPLASMIC PROTEIN"/>
    <property type="match status" value="1"/>
</dbReference>
<reference evidence="7" key="1">
    <citation type="journal article" date="2019" name="Int. J. Syst. Evol. Microbiol.">
        <title>The Global Catalogue of Microorganisms (GCM) 10K type strain sequencing project: providing services to taxonomists for standard genome sequencing and annotation.</title>
        <authorList>
            <consortium name="The Broad Institute Genomics Platform"/>
            <consortium name="The Broad Institute Genome Sequencing Center for Infectious Disease"/>
            <person name="Wu L."/>
            <person name="Ma J."/>
        </authorList>
    </citation>
    <scope>NUCLEOTIDE SEQUENCE [LARGE SCALE GENOMIC DNA]</scope>
    <source>
        <strain evidence="7">NBRC 108728</strain>
    </source>
</reference>
<organism evidence="6 7">
    <name type="scientific">Frondihabitans sucicola</name>
    <dbReference type="NCBI Taxonomy" id="1268041"/>
    <lineage>
        <taxon>Bacteria</taxon>
        <taxon>Bacillati</taxon>
        <taxon>Actinomycetota</taxon>
        <taxon>Actinomycetes</taxon>
        <taxon>Micrococcales</taxon>
        <taxon>Microbacteriaceae</taxon>
        <taxon>Frondihabitans</taxon>
    </lineage>
</organism>
<comment type="subcellular location">
    <subcellularLocation>
        <location evidence="1">Cell envelope</location>
    </subcellularLocation>
</comment>
<proteinExistence type="inferred from homology"/>
<dbReference type="RefSeq" id="WP_286343927.1">
    <property type="nucleotide sequence ID" value="NZ_AP027732.1"/>
</dbReference>
<dbReference type="InterPro" id="IPR051313">
    <property type="entry name" value="Bact_iron-sidero_bind"/>
</dbReference>
<dbReference type="Proteomes" id="UP001321486">
    <property type="component" value="Chromosome"/>
</dbReference>
<evidence type="ECO:0000256" key="2">
    <source>
        <dbReference type="ARBA" id="ARBA00008814"/>
    </source>
</evidence>
<dbReference type="EMBL" id="AP027732">
    <property type="protein sequence ID" value="BDZ51075.1"/>
    <property type="molecule type" value="Genomic_DNA"/>
</dbReference>
<dbReference type="InterPro" id="IPR002491">
    <property type="entry name" value="ABC_transptr_periplasmic_BD"/>
</dbReference>
<evidence type="ECO:0000313" key="7">
    <source>
        <dbReference type="Proteomes" id="UP001321486"/>
    </source>
</evidence>
<protein>
    <recommendedName>
        <fullName evidence="5">Fe/B12 periplasmic-binding domain-containing protein</fullName>
    </recommendedName>
</protein>
<gene>
    <name evidence="6" type="ORF">GCM10025867_33160</name>
</gene>
<accession>A0ABN6Y5A6</accession>
<feature type="domain" description="Fe/B12 periplasmic-binding" evidence="5">
    <location>
        <begin position="1"/>
        <end position="232"/>
    </location>
</feature>
<keyword evidence="3" id="KW-0813">Transport</keyword>
<dbReference type="Gene3D" id="3.40.50.1980">
    <property type="entry name" value="Nitrogenase molybdenum iron protein domain"/>
    <property type="match status" value="2"/>
</dbReference>
<sequence length="236" mass="25262">MGKKLPTTFAVDPDIDMTSLAELNPDLIVAPQSGITPAQYKTLSALAPTVAYPGGAWQTTWDDQISILGKAVGKPKKAESLIAGITSDLAAVKKANPEFSKYTFAYVSIGNPGTLSVYLKGDPRVALLSAMGLTESKELVGITPPKGSYIGTIGLEKSNLLDSSDLLFTWYYDAKNQKQVNSQPLVASIPAIKRGSVVSSYDEQFVMGSTFITPLSVPWVIDRYVPMIKKAAEKVG</sequence>
<dbReference type="Pfam" id="PF01497">
    <property type="entry name" value="Peripla_BP_2"/>
    <property type="match status" value="1"/>
</dbReference>
<dbReference type="PROSITE" id="PS50983">
    <property type="entry name" value="FE_B12_PBP"/>
    <property type="match status" value="1"/>
</dbReference>
<name>A0ABN6Y5A6_9MICO</name>
<keyword evidence="4" id="KW-0732">Signal</keyword>